<dbReference type="InterPro" id="IPR036937">
    <property type="entry name" value="Adhesion_dom_fimbrial_sf"/>
</dbReference>
<gene>
    <name evidence="8" type="ORF">G9399_21900</name>
    <name evidence="7" type="ORF">RDT67_06645</name>
    <name evidence="9" type="ORF">RFB13_04845</name>
</gene>
<dbReference type="InterPro" id="IPR000259">
    <property type="entry name" value="Adhesion_dom_fimbrial"/>
</dbReference>
<evidence type="ECO:0000256" key="4">
    <source>
        <dbReference type="ARBA" id="ARBA00023263"/>
    </source>
</evidence>
<evidence type="ECO:0000313" key="12">
    <source>
        <dbReference type="Proteomes" id="UP001235341"/>
    </source>
</evidence>
<evidence type="ECO:0000259" key="6">
    <source>
        <dbReference type="Pfam" id="PF00419"/>
    </source>
</evidence>
<keyword evidence="12" id="KW-1185">Reference proteome</keyword>
<dbReference type="GO" id="GO:0043709">
    <property type="term" value="P:cell adhesion involved in single-species biofilm formation"/>
    <property type="evidence" value="ECO:0007669"/>
    <property type="project" value="TreeGrafter"/>
</dbReference>
<keyword evidence="3 5" id="KW-0732">Signal</keyword>
<feature type="chain" id="PRO_5010372116" evidence="5">
    <location>
        <begin position="21"/>
        <end position="180"/>
    </location>
</feature>
<evidence type="ECO:0000313" key="9">
    <source>
        <dbReference type="EMBL" id="WMT15673.1"/>
    </source>
</evidence>
<dbReference type="PANTHER" id="PTHR33420:SF12">
    <property type="entry name" value="FIMBRIN-LIKE PROTEIN FIMI-RELATED"/>
    <property type="match status" value="1"/>
</dbReference>
<dbReference type="AlphaFoldDB" id="A0A1Q5V8B6"/>
<dbReference type="Pfam" id="PF00419">
    <property type="entry name" value="Fimbrial"/>
    <property type="match status" value="1"/>
</dbReference>
<dbReference type="PANTHER" id="PTHR33420">
    <property type="entry name" value="FIMBRIAL SUBUNIT ELFA-RELATED"/>
    <property type="match status" value="1"/>
</dbReference>
<dbReference type="InterPro" id="IPR008966">
    <property type="entry name" value="Adhesion_dom_sf"/>
</dbReference>
<evidence type="ECO:0000313" key="11">
    <source>
        <dbReference type="Proteomes" id="UP001224622"/>
    </source>
</evidence>
<reference evidence="7" key="4">
    <citation type="submission" date="2023-08" db="EMBL/GenBank/DDBJ databases">
        <title>The Comparative Genomic Analysis of Yersiniaceae from Polar Regions.</title>
        <authorList>
            <person name="Goncharov A."/>
            <person name="Aslanov B."/>
            <person name="Kolodzhieva V."/>
            <person name="Azarov D."/>
            <person name="Mochov A."/>
            <person name="Lebedeva E."/>
        </authorList>
    </citation>
    <scope>NUCLEOTIDE SEQUENCE</scope>
    <source>
        <strain evidence="7">Vf</strain>
    </source>
</reference>
<reference evidence="10" key="1">
    <citation type="submission" date="2020-03" db="EMBL/GenBank/DDBJ databases">
        <title>Genome sequences of seven Enterobacteriaceae strains isolated from Canadian wastewater treatment facilities.</title>
        <authorList>
            <person name="Huang H."/>
            <person name="Chmara J.T."/>
            <person name="Duceppe M.-O."/>
        </authorList>
    </citation>
    <scope>NUCLEOTIDE SEQUENCE [LARGE SCALE GENOMIC DNA]</scope>
    <source>
        <strain evidence="10">Biosolid 3</strain>
    </source>
</reference>
<feature type="signal peptide" evidence="5">
    <location>
        <begin position="1"/>
        <end position="20"/>
    </location>
</feature>
<reference evidence="9 12" key="3">
    <citation type="submission" date="2023-08" db="EMBL/GenBank/DDBJ databases">
        <title>Complete Genome and Methylome dissection of Serratia fonticola NEB369.</title>
        <authorList>
            <person name="Fomenkov A."/>
            <person name="Roberts R.D."/>
        </authorList>
    </citation>
    <scope>NUCLEOTIDE SEQUENCE [LARGE SCALE GENOMIC DNA]</scope>
    <source>
        <strain evidence="9 12">NEB369</strain>
    </source>
</reference>
<dbReference type="EMBL" id="CP133586">
    <property type="protein sequence ID" value="WMT15673.1"/>
    <property type="molecule type" value="Genomic_DNA"/>
</dbReference>
<dbReference type="SUPFAM" id="SSF49401">
    <property type="entry name" value="Bacterial adhesins"/>
    <property type="match status" value="1"/>
</dbReference>
<name>A0A1Q5V8B6_SERFO</name>
<feature type="domain" description="Fimbrial-type adhesion" evidence="6">
    <location>
        <begin position="34"/>
        <end position="180"/>
    </location>
</feature>
<proteinExistence type="inferred from homology"/>
<dbReference type="Proteomes" id="UP001224622">
    <property type="component" value="Unassembled WGS sequence"/>
</dbReference>
<evidence type="ECO:0000256" key="2">
    <source>
        <dbReference type="ARBA" id="ARBA00006671"/>
    </source>
</evidence>
<protein>
    <submittedName>
        <fullName evidence="7 8">Fimbrial protein</fullName>
    </submittedName>
</protein>
<dbReference type="InterPro" id="IPR050263">
    <property type="entry name" value="Bact_Fimbrial_Adh_Pro"/>
</dbReference>
<sequence>MWRMGAGLLLTLLLAGKVVADDRWEEQPLGGLMRFQGEVIAETCSVEAGDRNLTVSMGNITTDRFRMPGDEADPVPFDLHLQNCTTAVSRNVGVMFHGMADSNNPQVLSVGEGPGVASGVAVALFDDRGRFIPLNTAPRYWVPLQEGPVILHFVAKYRATGQPVNNGLANAQAWFALTYQ</sequence>
<comment type="subcellular location">
    <subcellularLocation>
        <location evidence="1">Fimbrium</location>
    </subcellularLocation>
</comment>
<dbReference type="EMBL" id="JAVIGA010000004">
    <property type="protein sequence ID" value="MDQ9126112.1"/>
    <property type="molecule type" value="Genomic_DNA"/>
</dbReference>
<dbReference type="Gene3D" id="2.60.40.1090">
    <property type="entry name" value="Fimbrial-type adhesion domain"/>
    <property type="match status" value="1"/>
</dbReference>
<dbReference type="Proteomes" id="UP001235341">
    <property type="component" value="Chromosome"/>
</dbReference>
<dbReference type="RefSeq" id="WP_065686984.1">
    <property type="nucleotide sequence ID" value="NZ_CAMKUK010000002.1"/>
</dbReference>
<dbReference type="Proteomes" id="UP000503464">
    <property type="component" value="Chromosome"/>
</dbReference>
<evidence type="ECO:0000313" key="10">
    <source>
        <dbReference type="Proteomes" id="UP000503464"/>
    </source>
</evidence>
<organism evidence="7 11">
    <name type="scientific">Serratia fonticola</name>
    <dbReference type="NCBI Taxonomy" id="47917"/>
    <lineage>
        <taxon>Bacteria</taxon>
        <taxon>Pseudomonadati</taxon>
        <taxon>Pseudomonadota</taxon>
        <taxon>Gammaproteobacteria</taxon>
        <taxon>Enterobacterales</taxon>
        <taxon>Yersiniaceae</taxon>
        <taxon>Serratia</taxon>
    </lineage>
</organism>
<reference evidence="8" key="2">
    <citation type="submission" date="2022-06" db="EMBL/GenBank/DDBJ databases">
        <title>Genome sequences of seven Enterobacteriaceae strains isolated from Canadian wastewater treatment facilities.</title>
        <authorList>
            <person name="Huang H."/>
            <person name="Chmara J.T."/>
            <person name="Duceppe M.-O."/>
        </authorList>
    </citation>
    <scope>NUCLEOTIDE SEQUENCE</scope>
    <source>
        <strain evidence="8">HH13</strain>
    </source>
</reference>
<accession>A0A1Q5V8B6</accession>
<keyword evidence="4" id="KW-0281">Fimbrium</keyword>
<evidence type="ECO:0000313" key="7">
    <source>
        <dbReference type="EMBL" id="MDQ9126112.1"/>
    </source>
</evidence>
<dbReference type="GO" id="GO:0009289">
    <property type="term" value="C:pilus"/>
    <property type="evidence" value="ECO:0007669"/>
    <property type="project" value="UniProtKB-SubCell"/>
</dbReference>
<dbReference type="EMBL" id="CP054160">
    <property type="protein sequence ID" value="QKJ60453.1"/>
    <property type="molecule type" value="Genomic_DNA"/>
</dbReference>
<evidence type="ECO:0000313" key="8">
    <source>
        <dbReference type="EMBL" id="QKJ60453.1"/>
    </source>
</evidence>
<evidence type="ECO:0000256" key="3">
    <source>
        <dbReference type="ARBA" id="ARBA00022729"/>
    </source>
</evidence>
<evidence type="ECO:0000256" key="5">
    <source>
        <dbReference type="SAM" id="SignalP"/>
    </source>
</evidence>
<evidence type="ECO:0000256" key="1">
    <source>
        <dbReference type="ARBA" id="ARBA00004561"/>
    </source>
</evidence>
<comment type="similarity">
    <text evidence="2">Belongs to the fimbrial protein family.</text>
</comment>